<dbReference type="PROSITE" id="PS50022">
    <property type="entry name" value="FA58C_3"/>
    <property type="match status" value="1"/>
</dbReference>
<feature type="chain" id="PRO_5026788073" evidence="2">
    <location>
        <begin position="19"/>
        <end position="1032"/>
    </location>
</feature>
<dbReference type="InterPro" id="IPR026444">
    <property type="entry name" value="Secre_tail"/>
</dbReference>
<accession>A0A6N8JB97</accession>
<dbReference type="Pfam" id="PF22633">
    <property type="entry name" value="F5_F8_type_C_2"/>
    <property type="match status" value="1"/>
</dbReference>
<dbReference type="GO" id="GO:0005975">
    <property type="term" value="P:carbohydrate metabolic process"/>
    <property type="evidence" value="ECO:0007669"/>
    <property type="project" value="InterPro"/>
</dbReference>
<dbReference type="RefSeq" id="WP_157300861.1">
    <property type="nucleotide sequence ID" value="NZ_BAAAZB010000005.1"/>
</dbReference>
<comment type="similarity">
    <text evidence="1">Belongs to the glycosyl hydrolase 16 family.</text>
</comment>
<dbReference type="InterPro" id="IPR008979">
    <property type="entry name" value="Galactose-bd-like_sf"/>
</dbReference>
<dbReference type="Pfam" id="PF17957">
    <property type="entry name" value="Big_7"/>
    <property type="match status" value="2"/>
</dbReference>
<evidence type="ECO:0000256" key="1">
    <source>
        <dbReference type="ARBA" id="ARBA00006865"/>
    </source>
</evidence>
<evidence type="ECO:0000259" key="3">
    <source>
        <dbReference type="PROSITE" id="PS50022"/>
    </source>
</evidence>
<dbReference type="InterPro" id="IPR013320">
    <property type="entry name" value="ConA-like_dom_sf"/>
</dbReference>
<keyword evidence="5" id="KW-0378">Hydrolase</keyword>
<dbReference type="Gene3D" id="2.60.120.260">
    <property type="entry name" value="Galactose-binding domain-like"/>
    <property type="match status" value="1"/>
</dbReference>
<dbReference type="PROSITE" id="PS51762">
    <property type="entry name" value="GH16_2"/>
    <property type="match status" value="1"/>
</dbReference>
<protein>
    <submittedName>
        <fullName evidence="5">Family 16 glycosylhydrolase</fullName>
    </submittedName>
</protein>
<dbReference type="Proteomes" id="UP000468388">
    <property type="component" value="Unassembled WGS sequence"/>
</dbReference>
<feature type="domain" description="GH16" evidence="4">
    <location>
        <begin position="26"/>
        <end position="276"/>
    </location>
</feature>
<evidence type="ECO:0000313" key="5">
    <source>
        <dbReference type="EMBL" id="MVT42234.1"/>
    </source>
</evidence>
<feature type="signal peptide" evidence="2">
    <location>
        <begin position="1"/>
        <end position="18"/>
    </location>
</feature>
<dbReference type="PANTHER" id="PTHR10963:SF55">
    <property type="entry name" value="GLYCOSIDE HYDROLASE FAMILY 16 PROTEIN"/>
    <property type="match status" value="1"/>
</dbReference>
<dbReference type="InterPro" id="IPR050546">
    <property type="entry name" value="Glycosyl_Hydrlase_16"/>
</dbReference>
<keyword evidence="2" id="KW-0732">Signal</keyword>
<dbReference type="SUPFAM" id="SSF49899">
    <property type="entry name" value="Concanavalin A-like lectins/glucanases"/>
    <property type="match status" value="1"/>
</dbReference>
<dbReference type="Pfam" id="PF18962">
    <property type="entry name" value="Por_Secre_tail"/>
    <property type="match status" value="1"/>
</dbReference>
<dbReference type="Gene3D" id="2.60.120.200">
    <property type="match status" value="1"/>
</dbReference>
<evidence type="ECO:0000313" key="6">
    <source>
        <dbReference type="Proteomes" id="UP000468388"/>
    </source>
</evidence>
<dbReference type="InterPro" id="IPR013783">
    <property type="entry name" value="Ig-like_fold"/>
</dbReference>
<dbReference type="NCBIfam" id="TIGR04183">
    <property type="entry name" value="Por_Secre_tail"/>
    <property type="match status" value="1"/>
</dbReference>
<dbReference type="OrthoDB" id="9776255at2"/>
<proteinExistence type="inferred from homology"/>
<organism evidence="5 6">
    <name type="scientific">Chitinophaga oryziterrae</name>
    <dbReference type="NCBI Taxonomy" id="1031224"/>
    <lineage>
        <taxon>Bacteria</taxon>
        <taxon>Pseudomonadati</taxon>
        <taxon>Bacteroidota</taxon>
        <taxon>Chitinophagia</taxon>
        <taxon>Chitinophagales</taxon>
        <taxon>Chitinophagaceae</taxon>
        <taxon>Chitinophaga</taxon>
    </lineage>
</organism>
<comment type="caution">
    <text evidence="5">The sequence shown here is derived from an EMBL/GenBank/DDBJ whole genome shotgun (WGS) entry which is preliminary data.</text>
</comment>
<dbReference type="Pfam" id="PF00722">
    <property type="entry name" value="Glyco_hydro_16"/>
    <property type="match status" value="1"/>
</dbReference>
<name>A0A6N8JB97_9BACT</name>
<feature type="domain" description="F5/8 type C" evidence="3">
    <location>
        <begin position="799"/>
        <end position="939"/>
    </location>
</feature>
<sequence>MKAPLLIALFLFPVLANAQQKLVWEENFEGTTLNPLNWTYETGDGCAKNNCGWGNSELEYYTNSTNNVRVENGHLVIEARRENVGGQPFTSGRIKTSGRVSFRYGTLEARIKVPQVGNGLWPAFWMLGSTGGEWPHNGEVDMLEMGFAGAIAAGKVNQTASAATHWWTENPGGYTGHASYARDTVTQTVNLSDDYHLYKLTWDKAFITIYLDNSPYYKIAIDGGNGLDAFQQPFYILLNLAVGGNYPGIHSAADVTAPLPGDMLVDYIRLYQDITQGDELLLGTDNAPEGNYGIFTDNTPVNDKVAFGQGANLYYWNNITDIASPVPFEGSSVWAFHANAANWFGAGVANDAKNMSNYATGSLKFNMKTTSTTTFKVGISTESGEGWVMFTGSNEHGLIRDGQWHEVTIPVSEFGAVDLMTVNQLFMFAGDAPVAAADFYLDNVYYTGGVSANPAPTVAVTNPVKDTLFTTPATIPVRTNATDSNGSISKVDFFNGDNYLATVTTAPFNYNWQTSVQGVATLIAKATDNQQKTTTSKPVTVFIAAPGNTAPQVSITSPTAATTLLKPAKVIISANVTDDGSIYKVEFYNGSALLGTVTKAPYTFTWSNVDMGTYTITAKAYDNGKLSTVSSPVTFTVQDNKILSDLYGIYSNNAAITTKLTYGQDANLYVWNNLTSIANAVPYEGTEVMAFTAAAGNWFGLGVANDVRDLTHFSSGYLKFWFKTTYQGSFKFSIIASNGQVDFSYAAGEQKSGLVRDGAWHEVTFPVNTFTGIDLSAITQAFTFSGDAPAAAADFYIDNVYYTTGVTTGTGPNLALNKTTTVSTTENVGTVAANAVDGDINTRWSSAFADPQWISVDLGADYNINEVKITWETAAAADYQVQVSADQSTWTTLKSITGNTALVNDNTGLSGHGRYLRIYGTARVTPYGYSIFELEAYGSLRASALAVAGSKTGKWVASLYPNPVTGSKVQLSSSETLKQVKLVDLSGRVWADKMVYSSGAYPVDISLVPKGMYLLQIVNTKNETLLLKFIKQ</sequence>
<reference evidence="5 6" key="1">
    <citation type="submission" date="2019-12" db="EMBL/GenBank/DDBJ databases">
        <title>The draft genomic sequence of strain Chitinophaga oryziterrae JCM 16595.</title>
        <authorList>
            <person name="Zhang X."/>
        </authorList>
    </citation>
    <scope>NUCLEOTIDE SEQUENCE [LARGE SCALE GENOMIC DNA]</scope>
    <source>
        <strain evidence="5 6">JCM 16595</strain>
    </source>
</reference>
<evidence type="ECO:0000256" key="2">
    <source>
        <dbReference type="SAM" id="SignalP"/>
    </source>
</evidence>
<dbReference type="SUPFAM" id="SSF49785">
    <property type="entry name" value="Galactose-binding domain-like"/>
    <property type="match status" value="3"/>
</dbReference>
<dbReference type="PANTHER" id="PTHR10963">
    <property type="entry name" value="GLYCOSYL HYDROLASE-RELATED"/>
    <property type="match status" value="1"/>
</dbReference>
<dbReference type="InterPro" id="IPR000421">
    <property type="entry name" value="FA58C"/>
</dbReference>
<dbReference type="GO" id="GO:0004553">
    <property type="term" value="F:hydrolase activity, hydrolyzing O-glycosyl compounds"/>
    <property type="evidence" value="ECO:0007669"/>
    <property type="project" value="InterPro"/>
</dbReference>
<keyword evidence="6" id="KW-1185">Reference proteome</keyword>
<dbReference type="InterPro" id="IPR000757">
    <property type="entry name" value="Beta-glucanase-like"/>
</dbReference>
<evidence type="ECO:0000259" key="4">
    <source>
        <dbReference type="PROSITE" id="PS51762"/>
    </source>
</evidence>
<dbReference type="Gene3D" id="2.60.120.430">
    <property type="entry name" value="Galactose-binding lectin"/>
    <property type="match status" value="1"/>
</dbReference>
<dbReference type="Gene3D" id="2.60.40.10">
    <property type="entry name" value="Immunoglobulins"/>
    <property type="match status" value="2"/>
</dbReference>
<gene>
    <name evidence="5" type="ORF">GO495_16710</name>
</gene>
<dbReference type="CDD" id="cd08023">
    <property type="entry name" value="GH16_laminarinase_like"/>
    <property type="match status" value="1"/>
</dbReference>
<dbReference type="EMBL" id="WRXO01000004">
    <property type="protein sequence ID" value="MVT42234.1"/>
    <property type="molecule type" value="Genomic_DNA"/>
</dbReference>
<dbReference type="AlphaFoldDB" id="A0A6N8JB97"/>